<dbReference type="GO" id="GO:0005615">
    <property type="term" value="C:extracellular space"/>
    <property type="evidence" value="ECO:0000318"/>
    <property type="project" value="GO_Central"/>
</dbReference>
<dbReference type="GO" id="GO:0019221">
    <property type="term" value="P:cytokine-mediated signaling pathway"/>
    <property type="evidence" value="ECO:0000318"/>
    <property type="project" value="GO_Central"/>
</dbReference>
<dbReference type="PANTHER" id="PTHR10078:SF35">
    <property type="entry name" value="INTERLEUKIN-18"/>
    <property type="match status" value="1"/>
</dbReference>
<dbReference type="SUPFAM" id="SSF50353">
    <property type="entry name" value="Cytokine"/>
    <property type="match status" value="1"/>
</dbReference>
<dbReference type="Gene3D" id="2.80.10.50">
    <property type="match status" value="1"/>
</dbReference>
<dbReference type="Proteomes" id="UP000002279">
    <property type="component" value="Chromosome 11"/>
</dbReference>
<dbReference type="GeneTree" id="ENSGT00390000001053"/>
<name>A0A6I8NFB4_ORNAN</name>
<evidence type="ECO:0000256" key="2">
    <source>
        <dbReference type="ARBA" id="ARBA00010448"/>
    </source>
</evidence>
<evidence type="ECO:0000256" key="3">
    <source>
        <dbReference type="ARBA" id="ARBA00022525"/>
    </source>
</evidence>
<evidence type="ECO:0000256" key="1">
    <source>
        <dbReference type="ARBA" id="ARBA00004613"/>
    </source>
</evidence>
<dbReference type="GO" id="GO:0005125">
    <property type="term" value="F:cytokine activity"/>
    <property type="evidence" value="ECO:0000318"/>
    <property type="project" value="GO_Central"/>
</dbReference>
<dbReference type="InterPro" id="IPR000975">
    <property type="entry name" value="IL-1_fam"/>
</dbReference>
<comment type="similarity">
    <text evidence="2">Belongs to the IL-1 family.</text>
</comment>
<dbReference type="GO" id="GO:0006955">
    <property type="term" value="P:immune response"/>
    <property type="evidence" value="ECO:0000318"/>
    <property type="project" value="GO_Central"/>
</dbReference>
<keyword evidence="3" id="KW-0964">Secreted</keyword>
<evidence type="ECO:0000313" key="5">
    <source>
        <dbReference type="Ensembl" id="ENSOANP00000039406.1"/>
    </source>
</evidence>
<evidence type="ECO:0000256" key="4">
    <source>
        <dbReference type="SAM" id="MobiDB-lite"/>
    </source>
</evidence>
<dbReference type="AlphaFoldDB" id="A0A6I8NFB4"/>
<keyword evidence="6" id="KW-1185">Reference proteome</keyword>
<dbReference type="Bgee" id="ENSOANG00000046225">
    <property type="expression patterns" value="Expressed in heart and 8 other cell types or tissues"/>
</dbReference>
<dbReference type="Pfam" id="PF00340">
    <property type="entry name" value="IL1"/>
    <property type="match status" value="1"/>
</dbReference>
<reference evidence="5 6" key="1">
    <citation type="journal article" date="2008" name="Nature">
        <title>Genome analysis of the platypus reveals unique signatures of evolution.</title>
        <authorList>
            <person name="Warren W.C."/>
            <person name="Hillier L.W."/>
            <person name="Marshall Graves J.A."/>
            <person name="Birney E."/>
            <person name="Ponting C.P."/>
            <person name="Grutzner F."/>
            <person name="Belov K."/>
            <person name="Miller W."/>
            <person name="Clarke L."/>
            <person name="Chinwalla A.T."/>
            <person name="Yang S.P."/>
            <person name="Heger A."/>
            <person name="Locke D.P."/>
            <person name="Miethke P."/>
            <person name="Waters P.D."/>
            <person name="Veyrunes F."/>
            <person name="Fulton L."/>
            <person name="Fulton B."/>
            <person name="Graves T."/>
            <person name="Wallis J."/>
            <person name="Puente X.S."/>
            <person name="Lopez-Otin C."/>
            <person name="Ordonez G.R."/>
            <person name="Eichler E.E."/>
            <person name="Chen L."/>
            <person name="Cheng Z."/>
            <person name="Deakin J.E."/>
            <person name="Alsop A."/>
            <person name="Thompson K."/>
            <person name="Kirby P."/>
            <person name="Papenfuss A.T."/>
            <person name="Wakefield M.J."/>
            <person name="Olender T."/>
            <person name="Lancet D."/>
            <person name="Huttley G.A."/>
            <person name="Smit A.F."/>
            <person name="Pask A."/>
            <person name="Temple-Smith P."/>
            <person name="Batzer M.A."/>
            <person name="Walker J.A."/>
            <person name="Konkel M.K."/>
            <person name="Harris R.S."/>
            <person name="Whittington C.M."/>
            <person name="Wong E.S."/>
            <person name="Gemmell N.J."/>
            <person name="Buschiazzo E."/>
            <person name="Vargas Jentzsch I.M."/>
            <person name="Merkel A."/>
            <person name="Schmitz J."/>
            <person name="Zemann A."/>
            <person name="Churakov G."/>
            <person name="Kriegs J.O."/>
            <person name="Brosius J."/>
            <person name="Murchison E.P."/>
            <person name="Sachidanandam R."/>
            <person name="Smith C."/>
            <person name="Hannon G.J."/>
            <person name="Tsend-Ayush E."/>
            <person name="McMillan D."/>
            <person name="Attenborough R."/>
            <person name="Rens W."/>
            <person name="Ferguson-Smith M."/>
            <person name="Lefevre C.M."/>
            <person name="Sharp J.A."/>
            <person name="Nicholas K.R."/>
            <person name="Ray D.A."/>
            <person name="Kube M."/>
            <person name="Reinhardt R."/>
            <person name="Pringle T.H."/>
            <person name="Taylor J."/>
            <person name="Jones R.C."/>
            <person name="Nixon B."/>
            <person name="Dacheux J.L."/>
            <person name="Niwa H."/>
            <person name="Sekita Y."/>
            <person name="Huang X."/>
            <person name="Stark A."/>
            <person name="Kheradpour P."/>
            <person name="Kellis M."/>
            <person name="Flicek P."/>
            <person name="Chen Y."/>
            <person name="Webber C."/>
            <person name="Hardison R."/>
            <person name="Nelson J."/>
            <person name="Hallsworth-Pepin K."/>
            <person name="Delehaunty K."/>
            <person name="Markovic C."/>
            <person name="Minx P."/>
            <person name="Feng Y."/>
            <person name="Kremitzki C."/>
            <person name="Mitreva M."/>
            <person name="Glasscock J."/>
            <person name="Wylie T."/>
            <person name="Wohldmann P."/>
            <person name="Thiru P."/>
            <person name="Nhan M.N."/>
            <person name="Pohl C.S."/>
            <person name="Smith S.M."/>
            <person name="Hou S."/>
            <person name="Nefedov M."/>
            <person name="de Jong P.J."/>
            <person name="Renfree M.B."/>
            <person name="Mardis E.R."/>
            <person name="Wilson R.K."/>
        </authorList>
    </citation>
    <scope>NUCLEOTIDE SEQUENCE [LARGE SCALE GENOMIC DNA]</scope>
    <source>
        <strain evidence="5 6">Glennie</strain>
    </source>
</reference>
<dbReference type="GO" id="GO:0071222">
    <property type="term" value="P:cellular response to lipopolysaccharide"/>
    <property type="evidence" value="ECO:0000318"/>
    <property type="project" value="GO_Central"/>
</dbReference>
<protein>
    <recommendedName>
        <fullName evidence="7">Interleukin-18</fullName>
    </recommendedName>
</protein>
<evidence type="ECO:0008006" key="7">
    <source>
        <dbReference type="Google" id="ProtNLM"/>
    </source>
</evidence>
<organism evidence="5 6">
    <name type="scientific">Ornithorhynchus anatinus</name>
    <name type="common">Duckbill platypus</name>
    <dbReference type="NCBI Taxonomy" id="9258"/>
    <lineage>
        <taxon>Eukaryota</taxon>
        <taxon>Metazoa</taxon>
        <taxon>Chordata</taxon>
        <taxon>Craniata</taxon>
        <taxon>Vertebrata</taxon>
        <taxon>Euteleostomi</taxon>
        <taxon>Mammalia</taxon>
        <taxon>Monotremata</taxon>
        <taxon>Ornithorhynchidae</taxon>
        <taxon>Ornithorhynchus</taxon>
    </lineage>
</organism>
<proteinExistence type="inferred from homology"/>
<dbReference type="GO" id="GO:0006954">
    <property type="term" value="P:inflammatory response"/>
    <property type="evidence" value="ECO:0000318"/>
    <property type="project" value="GO_Central"/>
</dbReference>
<dbReference type="Ensembl" id="ENSOANT00000053881.1">
    <property type="protein sequence ID" value="ENSOANP00000039406.1"/>
    <property type="gene ID" value="ENSOANG00000046225.1"/>
</dbReference>
<dbReference type="PANTHER" id="PTHR10078">
    <property type="entry name" value="INTERLEUKIN-1 FAMILY MEMBER"/>
    <property type="match status" value="1"/>
</dbReference>
<accession>A0A6I8NFB4</accession>
<reference evidence="5" key="3">
    <citation type="submission" date="2025-09" db="UniProtKB">
        <authorList>
            <consortium name="Ensembl"/>
        </authorList>
    </citation>
    <scope>IDENTIFICATION</scope>
    <source>
        <strain evidence="5">Glennie</strain>
    </source>
</reference>
<dbReference type="InParanoid" id="A0A6I8NFB4"/>
<feature type="region of interest" description="Disordered" evidence="4">
    <location>
        <begin position="74"/>
        <end position="115"/>
    </location>
</feature>
<comment type="subcellular location">
    <subcellularLocation>
        <location evidence="1">Secreted</location>
    </subcellularLocation>
</comment>
<dbReference type="InterPro" id="IPR008996">
    <property type="entry name" value="IL1/FGF"/>
</dbReference>
<evidence type="ECO:0000313" key="6">
    <source>
        <dbReference type="Proteomes" id="UP000002279"/>
    </source>
</evidence>
<gene>
    <name evidence="5" type="primary">IL18</name>
</gene>
<sequence length="319" mass="35645">MRARAWRPRLYHLPAGHLTRGSISRMRILSGFSKTASAASGTKGKHDLCQRIFQHEDLSGPGGVSRVLAGFSKSTSAASGTKGRRPFRTPRPVLQDPPSSKTSRPQDGPRTPWEGAEMAAGCTSVLEPDMTLTLIANLDGDTFYFRDEDEDGFESDAFMKHGNPKFQVFQDSSTKVLVMKQDSCTPRFEAMSEQEIKDNAPQTKFIIQFYKNTKPGCYPVTISVKSGDRTFHLSCQGNILHFEKGEVPQKIDEDQSDIIFFQKGIVGFKDRYQFQPSSCPGSYLACEKKQNDSYFTMILKKVSGDENDSTHMTLKPFPQ</sequence>
<dbReference type="FunCoup" id="A0A6I8NFB4">
    <property type="interactions" value="501"/>
</dbReference>
<dbReference type="CDD" id="cd23298">
    <property type="entry name" value="beta-trefoil_IL18"/>
    <property type="match status" value="1"/>
</dbReference>
<reference evidence="5" key="2">
    <citation type="submission" date="2025-08" db="UniProtKB">
        <authorList>
            <consortium name="Ensembl"/>
        </authorList>
    </citation>
    <scope>IDENTIFICATION</scope>
    <source>
        <strain evidence="5">Glennie</strain>
    </source>
</reference>